<keyword evidence="1" id="KW-1133">Transmembrane helix</keyword>
<dbReference type="STRING" id="1763534.GCA_001831475_00601"/>
<evidence type="ECO:0000313" key="3">
    <source>
        <dbReference type="Proteomes" id="UP000093510"/>
    </source>
</evidence>
<dbReference type="NCBIfam" id="TIGR03696">
    <property type="entry name" value="Rhs_assc_core"/>
    <property type="match status" value="1"/>
</dbReference>
<protein>
    <recommendedName>
        <fullName evidence="4">RHS repeat-associated core domain-containing protein</fullName>
    </recommendedName>
</protein>
<evidence type="ECO:0000313" key="2">
    <source>
        <dbReference type="EMBL" id="OCB75409.1"/>
    </source>
</evidence>
<feature type="transmembrane region" description="Helical" evidence="1">
    <location>
        <begin position="81"/>
        <end position="103"/>
    </location>
</feature>
<dbReference type="EMBL" id="LVEP01000029">
    <property type="protein sequence ID" value="OCB75409.1"/>
    <property type="molecule type" value="Genomic_DNA"/>
</dbReference>
<organism evidence="2 3">
    <name type="scientific">Flavobacterium crassostreae</name>
    <dbReference type="NCBI Taxonomy" id="1763534"/>
    <lineage>
        <taxon>Bacteria</taxon>
        <taxon>Pseudomonadati</taxon>
        <taxon>Bacteroidota</taxon>
        <taxon>Flavobacteriia</taxon>
        <taxon>Flavobacteriales</taxon>
        <taxon>Flavobacteriaceae</taxon>
        <taxon>Flavobacterium</taxon>
    </lineage>
</organism>
<proteinExistence type="predicted"/>
<evidence type="ECO:0008006" key="4">
    <source>
        <dbReference type="Google" id="ProtNLM"/>
    </source>
</evidence>
<comment type="caution">
    <text evidence="2">The sequence shown here is derived from an EMBL/GenBank/DDBJ whole genome shotgun (WGS) entry which is preliminary data.</text>
</comment>
<reference evidence="2 3" key="1">
    <citation type="submission" date="2016-03" db="EMBL/GenBank/DDBJ databases">
        <authorList>
            <person name="Ploux O."/>
        </authorList>
    </citation>
    <scope>NUCLEOTIDE SEQUENCE [LARGE SCALE GENOMIC DNA]</scope>
    <source>
        <strain evidence="2 3">LPB0076</strain>
    </source>
</reference>
<keyword evidence="1" id="KW-0472">Membrane</keyword>
<keyword evidence="1" id="KW-0812">Transmembrane</keyword>
<sequence>MNGRLYDGKLHRFLQPDNYVQEPYNTQNYNKYGYCWNNPLKYTDPSGEIVFLAAVGIGAAVAALTYTLTAALSDVPFSVGGLAKATFIGAASAAVTFGIGTGAENLFSNFFSRAAFQAAAHGTFQGSMTAISGGKFWSGFAAGALSSIASSVWSGGPSVDENGSSIPNTGMKGIGSGTGSAGMIAFGTVSGGVGARLTGGNFWQGAVTGLVVSGLNHAMHKIDQRRTLLSRFKNKALAFQKADVSDAGIAKLHQNVDGLAEGYEAGNSPTHSYGLEGNEYVAITENGNVDLNKGLLSSKNNLYFAGVLFHEYRHAFQYFAPYTVGGKRYDNRYEAWGKLYGDGYRGEGGKWYMMELDAYSAQYRFGDNQPYVLSRMNQNYHNMLNFWAK</sequence>
<keyword evidence="3" id="KW-1185">Reference proteome</keyword>
<evidence type="ECO:0000256" key="1">
    <source>
        <dbReference type="SAM" id="Phobius"/>
    </source>
</evidence>
<feature type="transmembrane region" description="Helical" evidence="1">
    <location>
        <begin position="49"/>
        <end position="69"/>
    </location>
</feature>
<dbReference type="AlphaFoldDB" id="A0A1B9E0F3"/>
<accession>A0A1B9E0F3</accession>
<dbReference type="InterPro" id="IPR022385">
    <property type="entry name" value="Rhs_assc_core"/>
</dbReference>
<name>A0A1B9E0F3_9FLAO</name>
<dbReference type="Gene3D" id="2.180.10.10">
    <property type="entry name" value="RHS repeat-associated core"/>
    <property type="match status" value="1"/>
</dbReference>
<gene>
    <name evidence="2" type="ORF">LPBF_08435</name>
</gene>
<dbReference type="Proteomes" id="UP000093510">
    <property type="component" value="Unassembled WGS sequence"/>
</dbReference>